<dbReference type="Pfam" id="PF03151">
    <property type="entry name" value="TPT"/>
    <property type="match status" value="1"/>
</dbReference>
<evidence type="ECO:0000256" key="3">
    <source>
        <dbReference type="ARBA" id="ARBA00022989"/>
    </source>
</evidence>
<dbReference type="Proteomes" id="UP000801492">
    <property type="component" value="Unassembled WGS sequence"/>
</dbReference>
<dbReference type="EMBL" id="VTPC01000813">
    <property type="protein sequence ID" value="KAF2904229.1"/>
    <property type="molecule type" value="Genomic_DNA"/>
</dbReference>
<dbReference type="InterPro" id="IPR050186">
    <property type="entry name" value="TPT_transporter"/>
</dbReference>
<gene>
    <name evidence="7" type="ORF">ILUMI_01941</name>
</gene>
<name>A0A8K0GL94_IGNLU</name>
<protein>
    <recommendedName>
        <fullName evidence="6">Sugar phosphate transporter domain-containing protein</fullName>
    </recommendedName>
</protein>
<comment type="caution">
    <text evidence="7">The sequence shown here is derived from an EMBL/GenBank/DDBJ whole genome shotgun (WGS) entry which is preliminary data.</text>
</comment>
<keyword evidence="3 5" id="KW-1133">Transmembrane helix</keyword>
<proteinExistence type="predicted"/>
<feature type="domain" description="Sugar phosphate transporter" evidence="6">
    <location>
        <begin position="8"/>
        <end position="285"/>
    </location>
</feature>
<organism evidence="7 8">
    <name type="scientific">Ignelater luminosus</name>
    <name type="common">Cucubano</name>
    <name type="synonym">Pyrophorus luminosus</name>
    <dbReference type="NCBI Taxonomy" id="2038154"/>
    <lineage>
        <taxon>Eukaryota</taxon>
        <taxon>Metazoa</taxon>
        <taxon>Ecdysozoa</taxon>
        <taxon>Arthropoda</taxon>
        <taxon>Hexapoda</taxon>
        <taxon>Insecta</taxon>
        <taxon>Pterygota</taxon>
        <taxon>Neoptera</taxon>
        <taxon>Endopterygota</taxon>
        <taxon>Coleoptera</taxon>
        <taxon>Polyphaga</taxon>
        <taxon>Elateriformia</taxon>
        <taxon>Elateroidea</taxon>
        <taxon>Elateridae</taxon>
        <taxon>Agrypninae</taxon>
        <taxon>Pyrophorini</taxon>
        <taxon>Ignelater</taxon>
    </lineage>
</organism>
<dbReference type="OrthoDB" id="5547497at2759"/>
<comment type="subcellular location">
    <subcellularLocation>
        <location evidence="1">Membrane</location>
        <topology evidence="1">Multi-pass membrane protein</topology>
    </subcellularLocation>
</comment>
<evidence type="ECO:0000256" key="4">
    <source>
        <dbReference type="ARBA" id="ARBA00023136"/>
    </source>
</evidence>
<feature type="transmembrane region" description="Helical" evidence="5">
    <location>
        <begin position="66"/>
        <end position="86"/>
    </location>
</feature>
<feature type="transmembrane region" description="Helical" evidence="5">
    <location>
        <begin position="150"/>
        <end position="168"/>
    </location>
</feature>
<sequence length="307" mass="34763">MNSKLKTSFYLFANIVFSITIILLNKWIYSHKIFPNITLSMVHFVVTFLGLCVCERLNFFDVKSVHLNHLIVLALCFCGFVVFTNLSLEYNSVGTFQVAKMLTTPGVVLIQAIYYRKQFSIPVKLTLLPIIVGVTLCFCYDIQFNLFGTIFAIVGVVITSLYQVLVNSKQSELQLNAMQLLYYQAPLSAVFLCFCIPILEPSVASIPHSWTAVEMIMVLVSCLAALFVNLTTYWIIGNTSPLTYNMLGHSKFILITLGGWHLFEENMSTNQWFGLSLTLFGIVSYTHIKMREQAQAVIVVEKEQLLK</sequence>
<dbReference type="AlphaFoldDB" id="A0A8K0GL94"/>
<evidence type="ECO:0000256" key="1">
    <source>
        <dbReference type="ARBA" id="ARBA00004141"/>
    </source>
</evidence>
<evidence type="ECO:0000313" key="8">
    <source>
        <dbReference type="Proteomes" id="UP000801492"/>
    </source>
</evidence>
<evidence type="ECO:0000259" key="6">
    <source>
        <dbReference type="Pfam" id="PF03151"/>
    </source>
</evidence>
<evidence type="ECO:0000256" key="2">
    <source>
        <dbReference type="ARBA" id="ARBA00022692"/>
    </source>
</evidence>
<keyword evidence="2 5" id="KW-0812">Transmembrane</keyword>
<keyword evidence="4 5" id="KW-0472">Membrane</keyword>
<dbReference type="InterPro" id="IPR004853">
    <property type="entry name" value="Sugar_P_trans_dom"/>
</dbReference>
<dbReference type="PANTHER" id="PTHR11132">
    <property type="entry name" value="SOLUTE CARRIER FAMILY 35"/>
    <property type="match status" value="1"/>
</dbReference>
<reference evidence="7" key="1">
    <citation type="submission" date="2019-08" db="EMBL/GenBank/DDBJ databases">
        <title>The genome of the North American firefly Photinus pyralis.</title>
        <authorList>
            <consortium name="Photinus pyralis genome working group"/>
            <person name="Fallon T.R."/>
            <person name="Sander Lower S.E."/>
            <person name="Weng J.-K."/>
        </authorList>
    </citation>
    <scope>NUCLEOTIDE SEQUENCE</scope>
    <source>
        <strain evidence="7">TRF0915ILg1</strain>
        <tissue evidence="7">Whole body</tissue>
    </source>
</reference>
<feature type="transmembrane region" description="Helical" evidence="5">
    <location>
        <begin position="211"/>
        <end position="235"/>
    </location>
</feature>
<feature type="transmembrane region" description="Helical" evidence="5">
    <location>
        <begin position="180"/>
        <end position="199"/>
    </location>
</feature>
<feature type="transmembrane region" description="Helical" evidence="5">
    <location>
        <begin position="269"/>
        <end position="288"/>
    </location>
</feature>
<keyword evidence="8" id="KW-1185">Reference proteome</keyword>
<feature type="transmembrane region" description="Helical" evidence="5">
    <location>
        <begin position="7"/>
        <end position="27"/>
    </location>
</feature>
<dbReference type="GO" id="GO:0016020">
    <property type="term" value="C:membrane"/>
    <property type="evidence" value="ECO:0007669"/>
    <property type="project" value="UniProtKB-SubCell"/>
</dbReference>
<evidence type="ECO:0000313" key="7">
    <source>
        <dbReference type="EMBL" id="KAF2904229.1"/>
    </source>
</evidence>
<feature type="transmembrane region" description="Helical" evidence="5">
    <location>
        <begin position="98"/>
        <end position="115"/>
    </location>
</feature>
<feature type="transmembrane region" description="Helical" evidence="5">
    <location>
        <begin position="33"/>
        <end position="54"/>
    </location>
</feature>
<evidence type="ECO:0000256" key="5">
    <source>
        <dbReference type="SAM" id="Phobius"/>
    </source>
</evidence>
<accession>A0A8K0GL94</accession>